<proteinExistence type="predicted"/>
<evidence type="ECO:0000313" key="1">
    <source>
        <dbReference type="EMBL" id="MDA8483596.1"/>
    </source>
</evidence>
<dbReference type="InterPro" id="IPR009752">
    <property type="entry name" value="Phage_Mu_GpJ"/>
</dbReference>
<sequence length="166" mass="17621">MYASATQLLARYSAEEIAQRADPNVPSLVHGDLLKKAAAGEDLSGYTPEEQDAAAAALANVERALQDAGHTINGYISGRYQLPLSQVPAVLELHCCQIARFVLYDDNAPKQVETLYQTSIKYLRDVSSGAVDLGLTAVGTTAQASAGAEMVSSGLVFSRDNSRGFI</sequence>
<accession>A0ABT4Y493</accession>
<dbReference type="EMBL" id="JANEWF010000009">
    <property type="protein sequence ID" value="MDA8483596.1"/>
    <property type="molecule type" value="Genomic_DNA"/>
</dbReference>
<evidence type="ECO:0000313" key="2">
    <source>
        <dbReference type="Proteomes" id="UP001211689"/>
    </source>
</evidence>
<gene>
    <name evidence="1" type="ORF">NNO07_10980</name>
</gene>
<reference evidence="1 2" key="1">
    <citation type="submission" date="2022-07" db="EMBL/GenBank/DDBJ databases">
        <title>Genome Analysis of Selected Gammaproteobacteria from Nigerian Food snails.</title>
        <authorList>
            <person name="Okafor A.C."/>
        </authorList>
    </citation>
    <scope>NUCLEOTIDE SEQUENCE [LARGE SCALE GENOMIC DNA]</scope>
    <source>
        <strain evidence="1 2">Awg 2</strain>
    </source>
</reference>
<organism evidence="1 2">
    <name type="scientific">Metapseudomonas resinovorans</name>
    <name type="common">Pseudomonas resinovorans</name>
    <dbReference type="NCBI Taxonomy" id="53412"/>
    <lineage>
        <taxon>Bacteria</taxon>
        <taxon>Pseudomonadati</taxon>
        <taxon>Pseudomonadota</taxon>
        <taxon>Gammaproteobacteria</taxon>
        <taxon>Pseudomonadales</taxon>
        <taxon>Pseudomonadaceae</taxon>
        <taxon>Metapseudomonas</taxon>
    </lineage>
</organism>
<dbReference type="Pfam" id="PF07030">
    <property type="entry name" value="Phage_Mu_Gp36"/>
    <property type="match status" value="1"/>
</dbReference>
<comment type="caution">
    <text evidence="1">The sequence shown here is derived from an EMBL/GenBank/DDBJ whole genome shotgun (WGS) entry which is preliminary data.</text>
</comment>
<dbReference type="RefSeq" id="WP_271470775.1">
    <property type="nucleotide sequence ID" value="NZ_JANEWF010000009.1"/>
</dbReference>
<keyword evidence="2" id="KW-1185">Reference proteome</keyword>
<dbReference type="Proteomes" id="UP001211689">
    <property type="component" value="Unassembled WGS sequence"/>
</dbReference>
<protein>
    <submittedName>
        <fullName evidence="1">DUF1320 family protein</fullName>
    </submittedName>
</protein>
<name>A0ABT4Y493_METRE</name>